<keyword evidence="13" id="KW-1185">Reference proteome</keyword>
<keyword evidence="12" id="KW-0378">Hydrolase</keyword>
<evidence type="ECO:0000256" key="10">
    <source>
        <dbReference type="ARBA" id="ARBA00023136"/>
    </source>
</evidence>
<evidence type="ECO:0000256" key="3">
    <source>
        <dbReference type="ARBA" id="ARBA00022538"/>
    </source>
</evidence>
<comment type="function">
    <text evidence="11">Part of the high-affinity ATP-driven potassium transport (or Kdp) system, which catalyzes the hydrolysis of ATP coupled with the electrogenic transport of potassium into the cytoplasm. This subunit acts as a catalytic chaperone that increases the ATP-binding affinity of the ATP-hydrolyzing subunit KdpB by the formation of a transient KdpB/KdpC/ATP ternary complex.</text>
</comment>
<evidence type="ECO:0000256" key="2">
    <source>
        <dbReference type="ARBA" id="ARBA00022475"/>
    </source>
</evidence>
<dbReference type="GO" id="GO:0005524">
    <property type="term" value="F:ATP binding"/>
    <property type="evidence" value="ECO:0007669"/>
    <property type="project" value="UniProtKB-UniRule"/>
</dbReference>
<keyword evidence="2 11" id="KW-1003">Cell membrane</keyword>
<keyword evidence="9 11" id="KW-0406">Ion transport</keyword>
<dbReference type="PANTHER" id="PTHR30042">
    <property type="entry name" value="POTASSIUM-TRANSPORTING ATPASE C CHAIN"/>
    <property type="match status" value="1"/>
</dbReference>
<keyword evidence="4 11" id="KW-0812">Transmembrane</keyword>
<evidence type="ECO:0000256" key="8">
    <source>
        <dbReference type="ARBA" id="ARBA00022989"/>
    </source>
</evidence>
<dbReference type="HAMAP" id="MF_00276">
    <property type="entry name" value="KdpC"/>
    <property type="match status" value="1"/>
</dbReference>
<evidence type="ECO:0000313" key="13">
    <source>
        <dbReference type="Proteomes" id="UP000269438"/>
    </source>
</evidence>
<protein>
    <recommendedName>
        <fullName evidence="11">Potassium-transporting ATPase KdpC subunit</fullName>
    </recommendedName>
    <alternativeName>
        <fullName evidence="11">ATP phosphohydrolase [potassium-transporting] C chain</fullName>
    </alternativeName>
    <alternativeName>
        <fullName evidence="11">Potassium-binding and translocating subunit C</fullName>
    </alternativeName>
    <alternativeName>
        <fullName evidence="11">Potassium-translocating ATPase C chain</fullName>
    </alternativeName>
</protein>
<name>A0A3L7AP76_9MICO</name>
<dbReference type="Pfam" id="PF02669">
    <property type="entry name" value="KdpC"/>
    <property type="match status" value="1"/>
</dbReference>
<dbReference type="GO" id="GO:0005886">
    <property type="term" value="C:plasma membrane"/>
    <property type="evidence" value="ECO:0007669"/>
    <property type="project" value="UniProtKB-SubCell"/>
</dbReference>
<evidence type="ECO:0000313" key="12">
    <source>
        <dbReference type="EMBL" id="RLP82236.1"/>
    </source>
</evidence>
<keyword evidence="6 11" id="KW-0067">ATP-binding</keyword>
<keyword evidence="10 11" id="KW-0472">Membrane</keyword>
<keyword evidence="8 11" id="KW-1133">Transmembrane helix</keyword>
<sequence>MSASSSLRSFGTALRTLLVLTVLLGILYPAAILLVGRAMPAAADGSLVSDHGKVVGSSLIGQDFTGDTWFHPRPSAGKYDALNSGASNLAPTSKDLAKQIDDLRAQVAKTENVSPAKVPADALTASASGLDPDISPEYARLQSARVAAARHLSEETVARLVREHTEEPLLGFIGVPTVNVLELNLALEHAAGSEAQ</sequence>
<comment type="subunit">
    <text evidence="11">The system is composed of three essential subunits: KdpA, KdpB and KdpC.</text>
</comment>
<comment type="subcellular location">
    <subcellularLocation>
        <location evidence="11">Cell membrane</location>
        <topology evidence="11">Single-pass membrane protein</topology>
    </subcellularLocation>
</comment>
<dbReference type="GO" id="GO:0008556">
    <property type="term" value="F:P-type potassium transmembrane transporter activity"/>
    <property type="evidence" value="ECO:0007669"/>
    <property type="project" value="InterPro"/>
</dbReference>
<dbReference type="NCBIfam" id="NF001454">
    <property type="entry name" value="PRK00315.1"/>
    <property type="match status" value="1"/>
</dbReference>
<evidence type="ECO:0000256" key="5">
    <source>
        <dbReference type="ARBA" id="ARBA00022741"/>
    </source>
</evidence>
<reference evidence="12 13" key="1">
    <citation type="submission" date="2018-10" db="EMBL/GenBank/DDBJ databases">
        <authorList>
            <person name="Li J."/>
        </authorList>
    </citation>
    <scope>NUCLEOTIDE SEQUENCE [LARGE SCALE GENOMIC DNA]</scope>
    <source>
        <strain evidence="12 13">JCM 11654</strain>
    </source>
</reference>
<evidence type="ECO:0000256" key="11">
    <source>
        <dbReference type="HAMAP-Rule" id="MF_00276"/>
    </source>
</evidence>
<evidence type="ECO:0000256" key="9">
    <source>
        <dbReference type="ARBA" id="ARBA00023065"/>
    </source>
</evidence>
<comment type="similarity">
    <text evidence="11">Belongs to the KdpC family.</text>
</comment>
<dbReference type="GO" id="GO:0016787">
    <property type="term" value="F:hydrolase activity"/>
    <property type="evidence" value="ECO:0007669"/>
    <property type="project" value="UniProtKB-KW"/>
</dbReference>
<dbReference type="NCBIfam" id="TIGR00681">
    <property type="entry name" value="kdpC"/>
    <property type="match status" value="1"/>
</dbReference>
<organism evidence="12 13">
    <name type="scientific">Mycetocola lacteus</name>
    <dbReference type="NCBI Taxonomy" id="76637"/>
    <lineage>
        <taxon>Bacteria</taxon>
        <taxon>Bacillati</taxon>
        <taxon>Actinomycetota</taxon>
        <taxon>Actinomycetes</taxon>
        <taxon>Micrococcales</taxon>
        <taxon>Microbacteriaceae</taxon>
        <taxon>Mycetocola</taxon>
    </lineage>
</organism>
<dbReference type="EMBL" id="RCUY01000009">
    <property type="protein sequence ID" value="RLP82236.1"/>
    <property type="molecule type" value="Genomic_DNA"/>
</dbReference>
<dbReference type="PANTHER" id="PTHR30042:SF2">
    <property type="entry name" value="POTASSIUM-TRANSPORTING ATPASE KDPC SUBUNIT"/>
    <property type="match status" value="1"/>
</dbReference>
<dbReference type="OrthoDB" id="9788285at2"/>
<accession>A0A3L7AP76</accession>
<dbReference type="PIRSF" id="PIRSF001296">
    <property type="entry name" value="K_ATPase_KdpC"/>
    <property type="match status" value="1"/>
</dbReference>
<dbReference type="Proteomes" id="UP000269438">
    <property type="component" value="Unassembled WGS sequence"/>
</dbReference>
<keyword evidence="5 11" id="KW-0547">Nucleotide-binding</keyword>
<evidence type="ECO:0000256" key="6">
    <source>
        <dbReference type="ARBA" id="ARBA00022840"/>
    </source>
</evidence>
<evidence type="ECO:0000256" key="1">
    <source>
        <dbReference type="ARBA" id="ARBA00022448"/>
    </source>
</evidence>
<keyword evidence="7 11" id="KW-0630">Potassium</keyword>
<comment type="caution">
    <text evidence="12">The sequence shown here is derived from an EMBL/GenBank/DDBJ whole genome shotgun (WGS) entry which is preliminary data.</text>
</comment>
<dbReference type="InterPro" id="IPR003820">
    <property type="entry name" value="KdpC"/>
</dbReference>
<evidence type="ECO:0000256" key="7">
    <source>
        <dbReference type="ARBA" id="ARBA00022958"/>
    </source>
</evidence>
<dbReference type="AlphaFoldDB" id="A0A3L7AP76"/>
<gene>
    <name evidence="11 12" type="primary">kdpC</name>
    <name evidence="12" type="ORF">D9V34_10570</name>
</gene>
<evidence type="ECO:0000256" key="4">
    <source>
        <dbReference type="ARBA" id="ARBA00022692"/>
    </source>
</evidence>
<proteinExistence type="inferred from homology"/>
<keyword evidence="1 11" id="KW-0813">Transport</keyword>
<keyword evidence="3 11" id="KW-0633">Potassium transport</keyword>
<dbReference type="RefSeq" id="WP_121688774.1">
    <property type="nucleotide sequence ID" value="NZ_RCUY01000009.1"/>
</dbReference>